<evidence type="ECO:0000313" key="2">
    <source>
        <dbReference type="Proteomes" id="UP000017836"/>
    </source>
</evidence>
<sequence>MPRWREGVSYCREKHQWKKETERSHGEPKLAKFACSTEPVRVLRPLQKGPNLLYQILHQALVTLIKIELSLLCQIPHQDPIRLIKIEPSLLCPLLILRKDPSLLSQFLSQDRIRPVTIRAWPNLVRVIYQNKKFPEDDRIKRLRILLDKFAGFFPLTSIEQCSPLYDRIEELRIRLDKLAGLLPLTTVEQYSRLDEPYPQGYVPPFFNPKFSSKTNPRHHIAFFMIQASELQDNPSQLMLSIWREPRRSSTLVLSSVVDLLRVKQRENEAFSLYFSRWRAVYLKFAGPLPTNEAIEMIIEEAEPHYRDFFSCDDTPNDFKSLVKLGVRFQNWLERRNHNSVELRMQTPEKSRLHDSNNELRMLREEIEKLILQGEVDKRISNRFTLRERYSIHHAPYPIGCNPPIYPHKHKFSGRGEDPEPHIFLFDSFSPLWIRGHGRQLMRLLGQSLEGRALVWYCQQLLDTHITYDHLVDRFVGHFSVNVDLPTTIGELKRVRQKKRDLRLIHGNLLGQSLNMKLFI</sequence>
<dbReference type="Gramene" id="ERN15590">
    <property type="protein sequence ID" value="ERN15590"/>
    <property type="gene ID" value="AMTR_s00048p00154440"/>
</dbReference>
<reference evidence="2" key="1">
    <citation type="journal article" date="2013" name="Science">
        <title>The Amborella genome and the evolution of flowering plants.</title>
        <authorList>
            <consortium name="Amborella Genome Project"/>
        </authorList>
    </citation>
    <scope>NUCLEOTIDE SEQUENCE [LARGE SCALE GENOMIC DNA]</scope>
</reference>
<dbReference type="PANTHER" id="PTHR33223:SF11">
    <property type="entry name" value="ELEMENT PROTEIN, PUTATIVE-RELATED"/>
    <property type="match status" value="1"/>
</dbReference>
<dbReference type="AlphaFoldDB" id="U5D045"/>
<dbReference type="EMBL" id="KI392502">
    <property type="protein sequence ID" value="ERN15590.1"/>
    <property type="molecule type" value="Genomic_DNA"/>
</dbReference>
<organism evidence="1 2">
    <name type="scientific">Amborella trichopoda</name>
    <dbReference type="NCBI Taxonomy" id="13333"/>
    <lineage>
        <taxon>Eukaryota</taxon>
        <taxon>Viridiplantae</taxon>
        <taxon>Streptophyta</taxon>
        <taxon>Embryophyta</taxon>
        <taxon>Tracheophyta</taxon>
        <taxon>Spermatophyta</taxon>
        <taxon>Magnoliopsida</taxon>
        <taxon>Amborellales</taxon>
        <taxon>Amborellaceae</taxon>
        <taxon>Amborella</taxon>
    </lineage>
</organism>
<dbReference type="Proteomes" id="UP000017836">
    <property type="component" value="Unassembled WGS sequence"/>
</dbReference>
<keyword evidence="2" id="KW-1185">Reference proteome</keyword>
<dbReference type="PANTHER" id="PTHR33223">
    <property type="entry name" value="CCHC-TYPE DOMAIN-CONTAINING PROTEIN"/>
    <property type="match status" value="1"/>
</dbReference>
<accession>U5D045</accession>
<evidence type="ECO:0000313" key="1">
    <source>
        <dbReference type="EMBL" id="ERN15590.1"/>
    </source>
</evidence>
<protein>
    <recommendedName>
        <fullName evidence="3">Retrotransposon gag domain-containing protein</fullName>
    </recommendedName>
</protein>
<gene>
    <name evidence="1" type="ORF">AMTR_s00048p00154440</name>
</gene>
<evidence type="ECO:0008006" key="3">
    <source>
        <dbReference type="Google" id="ProtNLM"/>
    </source>
</evidence>
<dbReference type="HOGENOM" id="CLU_524156_0_0_1"/>
<name>U5D045_AMBTC</name>
<proteinExistence type="predicted"/>